<sequence>MVRNKRSKGYLSNGGNSLGRIGRRVWAHIDTKSMVEACYQGGRDNRNGIWADQRSSPGGKDLWMGIQSKRSRILWNFRKMVQRSSSILHKLLHNLAGDNNSKPTNEAS</sequence>
<dbReference type="EnsemblBacteria" id="BAA30468">
    <property type="protein sequence ID" value="BAA30468"/>
    <property type="gene ID" value="BAA30468"/>
</dbReference>
<dbReference type="EMBL" id="BA000001">
    <property type="protein sequence ID" value="BAA30468.1"/>
    <property type="molecule type" value="Genomic_DNA"/>
</dbReference>
<accession>O59087</accession>
<gene>
    <name evidence="1" type="ordered locus">PH1362</name>
</gene>
<evidence type="ECO:0000313" key="2">
    <source>
        <dbReference type="Proteomes" id="UP000000752"/>
    </source>
</evidence>
<organism evidence="1 2">
    <name type="scientific">Pyrococcus horikoshii (strain ATCC 700860 / DSM 12428 / JCM 9974 / NBRC 100139 / OT-3)</name>
    <dbReference type="NCBI Taxonomy" id="70601"/>
    <lineage>
        <taxon>Archaea</taxon>
        <taxon>Methanobacteriati</taxon>
        <taxon>Methanobacteriota</taxon>
        <taxon>Thermococci</taxon>
        <taxon>Thermococcales</taxon>
        <taxon>Thermococcaceae</taxon>
        <taxon>Pyrococcus</taxon>
    </lineage>
</organism>
<dbReference type="Proteomes" id="UP000000752">
    <property type="component" value="Chromosome"/>
</dbReference>
<reference evidence="1 2" key="1">
    <citation type="journal article" date="1998" name="DNA Res.">
        <title>Complete sequence and gene organization of the genome of a hyper-thermophilic archaebacterium, Pyrococcus horikoshii OT3.</title>
        <authorList>
            <person name="Kawarabayasi Y."/>
            <person name="Sawada M."/>
            <person name="Horikawa H."/>
            <person name="Haikawa Y."/>
            <person name="Hino Y."/>
            <person name="Yamamoto S."/>
            <person name="Sekine M."/>
            <person name="Baba S."/>
            <person name="Kosugi H."/>
            <person name="Hosoyama A."/>
            <person name="Nagai Y."/>
            <person name="Sakai M."/>
            <person name="Ogura K."/>
            <person name="Otuka R."/>
            <person name="Nakazawa H."/>
            <person name="Takamiya M."/>
            <person name="Ohfuku Y."/>
            <person name="Funahashi T."/>
            <person name="Tanaka T."/>
            <person name="Kudoh Y."/>
            <person name="Yamazaki J."/>
            <person name="Kushida N."/>
            <person name="Oguchi A."/>
            <person name="Aoki K."/>
            <person name="Nakamura Y."/>
            <person name="Robb T.F."/>
            <person name="Horikoshi K."/>
            <person name="Masuchi Y."/>
            <person name="Shizuya H."/>
            <person name="Kikuchi H."/>
        </authorList>
    </citation>
    <scope>NUCLEOTIDE SEQUENCE [LARGE SCALE GENOMIC DNA]</scope>
    <source>
        <strain evidence="2">ATCC 700860 / DSM 12428 / JCM 9974 / NBRC 100139 / OT-3</strain>
    </source>
</reference>
<keyword evidence="2" id="KW-1185">Reference proteome</keyword>
<name>O59087_PYRHO</name>
<protein>
    <submittedName>
        <fullName evidence="1">Uncharacterized protein</fullName>
    </submittedName>
</protein>
<dbReference type="PIR" id="D71008">
    <property type="entry name" value="D71008"/>
</dbReference>
<dbReference type="KEGG" id="pho:PH1362"/>
<proteinExistence type="predicted"/>
<evidence type="ECO:0000313" key="1">
    <source>
        <dbReference type="EMBL" id="BAA30468.1"/>
    </source>
</evidence>
<dbReference type="AlphaFoldDB" id="O59087"/>